<dbReference type="EMBL" id="LT906446">
    <property type="protein sequence ID" value="SNV02848.1"/>
    <property type="molecule type" value="Genomic_DNA"/>
</dbReference>
<protein>
    <submittedName>
        <fullName evidence="7">Probable licABCH operon regulator</fullName>
    </submittedName>
</protein>
<proteinExistence type="predicted"/>
<dbReference type="eggNOG" id="COG1762">
    <property type="taxonomic scope" value="Bacteria"/>
</dbReference>
<dbReference type="GO" id="GO:0008982">
    <property type="term" value="F:protein-N(PI)-phosphohistidine-sugar phosphotransferase activity"/>
    <property type="evidence" value="ECO:0007669"/>
    <property type="project" value="InterPro"/>
</dbReference>
<dbReference type="InterPro" id="IPR050661">
    <property type="entry name" value="BglG_antiterminators"/>
</dbReference>
<dbReference type="Gene3D" id="1.10.1790.10">
    <property type="entry name" value="PRD domain"/>
    <property type="match status" value="2"/>
</dbReference>
<dbReference type="SUPFAM" id="SSF55804">
    <property type="entry name" value="Phoshotransferase/anion transport protein"/>
    <property type="match status" value="1"/>
</dbReference>
<dbReference type="AlphaFoldDB" id="A0A239U0C2"/>
<evidence type="ECO:0000256" key="1">
    <source>
        <dbReference type="ARBA" id="ARBA00022679"/>
    </source>
</evidence>
<feature type="domain" description="PRD" evidence="6">
    <location>
        <begin position="202"/>
        <end position="307"/>
    </location>
</feature>
<dbReference type="GeneID" id="78507679"/>
<evidence type="ECO:0000256" key="4">
    <source>
        <dbReference type="ARBA" id="ARBA00023163"/>
    </source>
</evidence>
<dbReference type="eggNOG" id="COG3711">
    <property type="taxonomic scope" value="Bacteria"/>
</dbReference>
<dbReference type="SUPFAM" id="SSF52794">
    <property type="entry name" value="PTS system IIB component-like"/>
    <property type="match status" value="1"/>
</dbReference>
<dbReference type="Proteomes" id="UP000215383">
    <property type="component" value="Chromosome 1"/>
</dbReference>
<dbReference type="Pfam" id="PF08279">
    <property type="entry name" value="HTH_11"/>
    <property type="match status" value="1"/>
</dbReference>
<dbReference type="PROSITE" id="PS51099">
    <property type="entry name" value="PTS_EIIB_TYPE_2"/>
    <property type="match status" value="1"/>
</dbReference>
<dbReference type="GO" id="GO:0006355">
    <property type="term" value="P:regulation of DNA-templated transcription"/>
    <property type="evidence" value="ECO:0007669"/>
    <property type="project" value="InterPro"/>
</dbReference>
<dbReference type="InterPro" id="IPR013196">
    <property type="entry name" value="HTH_11"/>
</dbReference>
<dbReference type="Gene3D" id="3.40.50.2300">
    <property type="match status" value="1"/>
</dbReference>
<evidence type="ECO:0000256" key="2">
    <source>
        <dbReference type="ARBA" id="ARBA00022737"/>
    </source>
</evidence>
<dbReference type="Gene3D" id="1.10.10.10">
    <property type="entry name" value="Winged helix-like DNA-binding domain superfamily/Winged helix DNA-binding domain"/>
    <property type="match status" value="2"/>
</dbReference>
<gene>
    <name evidence="7" type="primary">licR</name>
    <name evidence="7" type="ORF">SAMEA4364220_01686</name>
</gene>
<dbReference type="InterPro" id="IPR036388">
    <property type="entry name" value="WH-like_DNA-bd_sf"/>
</dbReference>
<keyword evidence="8" id="KW-1185">Reference proteome</keyword>
<dbReference type="InterPro" id="IPR003501">
    <property type="entry name" value="PTS_EIIB_2/3"/>
</dbReference>
<organism evidence="7 8">
    <name type="scientific">Megamonas hypermegale</name>
    <dbReference type="NCBI Taxonomy" id="158847"/>
    <lineage>
        <taxon>Bacteria</taxon>
        <taxon>Bacillati</taxon>
        <taxon>Bacillota</taxon>
        <taxon>Negativicutes</taxon>
        <taxon>Selenomonadales</taxon>
        <taxon>Selenomonadaceae</taxon>
        <taxon>Megamonas</taxon>
    </lineage>
</organism>
<keyword evidence="4" id="KW-0804">Transcription</keyword>
<evidence type="ECO:0000259" key="6">
    <source>
        <dbReference type="PROSITE" id="PS51372"/>
    </source>
</evidence>
<accession>A0A239U0C2</accession>
<dbReference type="Pfam" id="PF02302">
    <property type="entry name" value="PTS_IIB"/>
    <property type="match status" value="1"/>
</dbReference>
<dbReference type="GO" id="GO:0009401">
    <property type="term" value="P:phosphoenolpyruvate-dependent sugar phosphotransferase system"/>
    <property type="evidence" value="ECO:0007669"/>
    <property type="project" value="InterPro"/>
</dbReference>
<dbReference type="Gene3D" id="3.40.930.10">
    <property type="entry name" value="Mannitol-specific EII, Chain A"/>
    <property type="match status" value="1"/>
</dbReference>
<dbReference type="PROSITE" id="PS51372">
    <property type="entry name" value="PRD_2"/>
    <property type="match status" value="2"/>
</dbReference>
<feature type="domain" description="PRD" evidence="6">
    <location>
        <begin position="312"/>
        <end position="419"/>
    </location>
</feature>
<dbReference type="InterPro" id="IPR016152">
    <property type="entry name" value="PTrfase/Anion_transptr"/>
</dbReference>
<dbReference type="InterPro" id="IPR011608">
    <property type="entry name" value="PRD"/>
</dbReference>
<dbReference type="PANTHER" id="PTHR30185:SF18">
    <property type="entry name" value="TRANSCRIPTIONAL REGULATOR MTLR"/>
    <property type="match status" value="1"/>
</dbReference>
<evidence type="ECO:0000313" key="8">
    <source>
        <dbReference type="Proteomes" id="UP000215383"/>
    </source>
</evidence>
<evidence type="ECO:0000259" key="5">
    <source>
        <dbReference type="PROSITE" id="PS51099"/>
    </source>
</evidence>
<keyword evidence="2" id="KW-0677">Repeat</keyword>
<dbReference type="InterPro" id="IPR036634">
    <property type="entry name" value="PRD_sf"/>
</dbReference>
<dbReference type="RefSeq" id="WP_027890195.1">
    <property type="nucleotide sequence ID" value="NZ_CASFMS010000023.1"/>
</dbReference>
<dbReference type="SUPFAM" id="SSF63520">
    <property type="entry name" value="PTS-regulatory domain, PRD"/>
    <property type="match status" value="2"/>
</dbReference>
<dbReference type="SUPFAM" id="SSF46785">
    <property type="entry name" value="Winged helix' DNA-binding domain"/>
    <property type="match status" value="1"/>
</dbReference>
<keyword evidence="1" id="KW-0808">Transferase</keyword>
<dbReference type="CDD" id="cd05568">
    <property type="entry name" value="PTS_IIB_bgl_like"/>
    <property type="match status" value="1"/>
</dbReference>
<dbReference type="InterPro" id="IPR036095">
    <property type="entry name" value="PTS_EIIB-like_sf"/>
</dbReference>
<dbReference type="InterPro" id="IPR036390">
    <property type="entry name" value="WH_DNA-bd_sf"/>
</dbReference>
<evidence type="ECO:0000313" key="7">
    <source>
        <dbReference type="EMBL" id="SNV02848.1"/>
    </source>
</evidence>
<dbReference type="PANTHER" id="PTHR30185">
    <property type="entry name" value="CRYPTIC BETA-GLUCOSIDE BGL OPERON ANTITERMINATOR"/>
    <property type="match status" value="1"/>
</dbReference>
<feature type="domain" description="PTS EIIB type-2" evidence="5">
    <location>
        <begin position="423"/>
        <end position="514"/>
    </location>
</feature>
<dbReference type="InterPro" id="IPR013011">
    <property type="entry name" value="PTS_EIIB_2"/>
</dbReference>
<dbReference type="Pfam" id="PF00874">
    <property type="entry name" value="PRD"/>
    <property type="match status" value="2"/>
</dbReference>
<sequence>MKINERSKFIINKLIKADGYITANEIAEALQVSNKTIVRQLGNVEKILTQNNLLLERKTSKGMRIIGTQEDKENLFNLIAENQNMQHEYLPAERCNIILSQLLKSQEPIKLVVLSQLLNVTDATISNDLDKIEPWIQKMNMRLIRKPGLGVYLEGLEKDIRKAIISHIYENIHEQDIVNLLYSKKTNNKKLISDADKFLLDLVDKNIIQKVEEAIKITLQKQDKNLSINAFSGLVVHLTLAVQRLLKGETIKIDNAFLEKIKQKREFNIAKDIGRNIEKVFQVQIPEEETAYITMHLLGARNNYEQDLDVQYSSFHLIKIAKEMVKIAQRESGISLSKKSKLLIGLVKHLRPVVMRIKWKMEIRNPLLQEMKEKYPKWMILAKKAAKPLEDELKTSLPEAEIAYLAMHLGAALEEDNLNQRVFKVLVACPTGIGTSKLLATQLKREFSNLEIVAVVSAVNVDYDLYKRENVEFIISTVPIENAKLPVIVVDFMLNENDKANIIHQMNISIALKKHIEHKKINYRLVDRLDRIHTYIKYINEILQGFFYREYLEIKDVDELCINVSQILSNELEREILVRDLQKREDKGSTVLNHLMILHAKSKSIKSLQVGVIKLQREYVKDKMNISTVLVLLAPEDVEPIALETIGHISESLLESLNLLDILYEGSFDEIYNELEKIYAIYFKEKLKKVMEG</sequence>
<keyword evidence="3" id="KW-0805">Transcription regulation</keyword>
<name>A0A239U0C2_9FIRM</name>
<evidence type="ECO:0000256" key="3">
    <source>
        <dbReference type="ARBA" id="ARBA00023015"/>
    </source>
</evidence>
<reference evidence="7 8" key="1">
    <citation type="submission" date="2017-06" db="EMBL/GenBank/DDBJ databases">
        <authorList>
            <consortium name="Pathogen Informatics"/>
        </authorList>
    </citation>
    <scope>NUCLEOTIDE SEQUENCE [LARGE SCALE GENOMIC DNA]</scope>
    <source>
        <strain evidence="7 8">NCTC10570</strain>
    </source>
</reference>